<dbReference type="InterPro" id="IPR000843">
    <property type="entry name" value="HTH_LacI"/>
</dbReference>
<dbReference type="Pfam" id="PF00356">
    <property type="entry name" value="LacI"/>
    <property type="match status" value="1"/>
</dbReference>
<evidence type="ECO:0000259" key="4">
    <source>
        <dbReference type="PROSITE" id="PS50932"/>
    </source>
</evidence>
<reference evidence="5" key="1">
    <citation type="submission" date="2020-10" db="EMBL/GenBank/DDBJ databases">
        <authorList>
            <person name="Gilroy R."/>
        </authorList>
    </citation>
    <scope>NUCLEOTIDE SEQUENCE</scope>
    <source>
        <strain evidence="5">E3-2379</strain>
    </source>
</reference>
<dbReference type="SMART" id="SM00354">
    <property type="entry name" value="HTH_LACI"/>
    <property type="match status" value="1"/>
</dbReference>
<keyword evidence="1" id="KW-0805">Transcription regulation</keyword>
<reference evidence="5" key="2">
    <citation type="journal article" date="2021" name="PeerJ">
        <title>Extensive microbial diversity within the chicken gut microbiome revealed by metagenomics and culture.</title>
        <authorList>
            <person name="Gilroy R."/>
            <person name="Ravi A."/>
            <person name="Getino M."/>
            <person name="Pursley I."/>
            <person name="Horton D.L."/>
            <person name="Alikhan N.F."/>
            <person name="Baker D."/>
            <person name="Gharbi K."/>
            <person name="Hall N."/>
            <person name="Watson M."/>
            <person name="Adriaenssens E.M."/>
            <person name="Foster-Nyarko E."/>
            <person name="Jarju S."/>
            <person name="Secka A."/>
            <person name="Antonio M."/>
            <person name="Oren A."/>
            <person name="Chaudhuri R.R."/>
            <person name="La Ragione R."/>
            <person name="Hildebrand F."/>
            <person name="Pallen M.J."/>
        </authorList>
    </citation>
    <scope>NUCLEOTIDE SEQUENCE</scope>
    <source>
        <strain evidence="5">E3-2379</strain>
    </source>
</reference>
<name>A0A9D9I274_9FIRM</name>
<gene>
    <name evidence="5" type="ORF">IAC13_08210</name>
</gene>
<dbReference type="InterPro" id="IPR010982">
    <property type="entry name" value="Lambda_DNA-bd_dom_sf"/>
</dbReference>
<organism evidence="5 6">
    <name type="scientific">Candidatus Scybalomonas excrementavium</name>
    <dbReference type="NCBI Taxonomy" id="2840943"/>
    <lineage>
        <taxon>Bacteria</taxon>
        <taxon>Bacillati</taxon>
        <taxon>Bacillota</taxon>
        <taxon>Clostridia</taxon>
        <taxon>Lachnospirales</taxon>
        <taxon>Lachnospiraceae</taxon>
        <taxon>Lachnospiraceae incertae sedis</taxon>
        <taxon>Candidatus Scybalomonas</taxon>
    </lineage>
</organism>
<evidence type="ECO:0000256" key="3">
    <source>
        <dbReference type="ARBA" id="ARBA00023163"/>
    </source>
</evidence>
<dbReference type="Gene3D" id="1.10.260.40">
    <property type="entry name" value="lambda repressor-like DNA-binding domains"/>
    <property type="match status" value="1"/>
</dbReference>
<keyword evidence="2 5" id="KW-0238">DNA-binding</keyword>
<dbReference type="Pfam" id="PF13377">
    <property type="entry name" value="Peripla_BP_3"/>
    <property type="match status" value="1"/>
</dbReference>
<dbReference type="AlphaFoldDB" id="A0A9D9I274"/>
<dbReference type="CDD" id="cd01392">
    <property type="entry name" value="HTH_LacI"/>
    <property type="match status" value="1"/>
</dbReference>
<feature type="domain" description="HTH lacI-type" evidence="4">
    <location>
        <begin position="10"/>
        <end position="65"/>
    </location>
</feature>
<dbReference type="CDD" id="cd06267">
    <property type="entry name" value="PBP1_LacI_sugar_binding-like"/>
    <property type="match status" value="1"/>
</dbReference>
<evidence type="ECO:0000256" key="1">
    <source>
        <dbReference type="ARBA" id="ARBA00023015"/>
    </source>
</evidence>
<dbReference type="EMBL" id="JADIML010000225">
    <property type="protein sequence ID" value="MBO8463899.1"/>
    <property type="molecule type" value="Genomic_DNA"/>
</dbReference>
<evidence type="ECO:0000256" key="2">
    <source>
        <dbReference type="ARBA" id="ARBA00023125"/>
    </source>
</evidence>
<dbReference type="InterPro" id="IPR028082">
    <property type="entry name" value="Peripla_BP_I"/>
</dbReference>
<dbReference type="InterPro" id="IPR046335">
    <property type="entry name" value="LacI/GalR-like_sensor"/>
</dbReference>
<dbReference type="GO" id="GO:0000976">
    <property type="term" value="F:transcription cis-regulatory region binding"/>
    <property type="evidence" value="ECO:0007669"/>
    <property type="project" value="TreeGrafter"/>
</dbReference>
<accession>A0A9D9I274</accession>
<dbReference type="Gene3D" id="3.40.50.2300">
    <property type="match status" value="2"/>
</dbReference>
<dbReference type="SUPFAM" id="SSF53822">
    <property type="entry name" value="Periplasmic binding protein-like I"/>
    <property type="match status" value="1"/>
</dbReference>
<comment type="caution">
    <text evidence="5">The sequence shown here is derived from an EMBL/GenBank/DDBJ whole genome shotgun (WGS) entry which is preliminary data.</text>
</comment>
<protein>
    <submittedName>
        <fullName evidence="5">LacI family DNA-binding transcriptional regulator</fullName>
    </submittedName>
</protein>
<sequence>MKKQEDKKKVTLKDIAKVAGVSVGAVSLILNNKPCRISKDKKELVKKIAREQNYVVNQMARALVTKRSYTLALVLPDIQNTFFSSLAHQLEKYCREKGYYLILVNTDDSFENEKKLLMSLDARGVDGIFIIQSKESYYYYEEFKEQIEALHIPYVMIDRAFDQMECRQVRFNNKQGGYIATKYLIEENHRKIACIYMDDYCGNGTQRMQGYKQAMEEAKLEICEQYLIAGDNRFKSGYEAAKSILESDVTAVLICNDMMTLGFLKGLHAYGKCVPKDISIVSYDNSLNEYLLEVELTTVDQNVKILAKESSKMMLALLEGESKQTDKLILEPELIIRKSVVKR</sequence>
<keyword evidence="3" id="KW-0804">Transcription</keyword>
<dbReference type="PANTHER" id="PTHR30146">
    <property type="entry name" value="LACI-RELATED TRANSCRIPTIONAL REPRESSOR"/>
    <property type="match status" value="1"/>
</dbReference>
<evidence type="ECO:0000313" key="5">
    <source>
        <dbReference type="EMBL" id="MBO8463899.1"/>
    </source>
</evidence>
<dbReference type="GO" id="GO:0003700">
    <property type="term" value="F:DNA-binding transcription factor activity"/>
    <property type="evidence" value="ECO:0007669"/>
    <property type="project" value="TreeGrafter"/>
</dbReference>
<dbReference type="PROSITE" id="PS50932">
    <property type="entry name" value="HTH_LACI_2"/>
    <property type="match status" value="1"/>
</dbReference>
<dbReference type="PROSITE" id="PS00356">
    <property type="entry name" value="HTH_LACI_1"/>
    <property type="match status" value="1"/>
</dbReference>
<dbReference type="SUPFAM" id="SSF47413">
    <property type="entry name" value="lambda repressor-like DNA-binding domains"/>
    <property type="match status" value="1"/>
</dbReference>
<proteinExistence type="predicted"/>
<dbReference type="Proteomes" id="UP000823618">
    <property type="component" value="Unassembled WGS sequence"/>
</dbReference>
<dbReference type="PANTHER" id="PTHR30146:SF109">
    <property type="entry name" value="HTH-TYPE TRANSCRIPTIONAL REGULATOR GALS"/>
    <property type="match status" value="1"/>
</dbReference>
<evidence type="ECO:0000313" key="6">
    <source>
        <dbReference type="Proteomes" id="UP000823618"/>
    </source>
</evidence>